<dbReference type="Gene3D" id="3.40.190.290">
    <property type="match status" value="1"/>
</dbReference>
<evidence type="ECO:0000259" key="5">
    <source>
        <dbReference type="PROSITE" id="PS50931"/>
    </source>
</evidence>
<dbReference type="RefSeq" id="WP_150384649.1">
    <property type="nucleotide sequence ID" value="NZ_BAAAFS010000001.1"/>
</dbReference>
<dbReference type="PANTHER" id="PTHR30537">
    <property type="entry name" value="HTH-TYPE TRANSCRIPTIONAL REGULATOR"/>
    <property type="match status" value="1"/>
</dbReference>
<dbReference type="InterPro" id="IPR058163">
    <property type="entry name" value="LysR-type_TF_proteobact-type"/>
</dbReference>
<evidence type="ECO:0000313" key="6">
    <source>
        <dbReference type="EMBL" id="KAA8716908.1"/>
    </source>
</evidence>
<dbReference type="Proteomes" id="UP000322181">
    <property type="component" value="Unassembled WGS sequence"/>
</dbReference>
<gene>
    <name evidence="6" type="ORF">F4V73_03270</name>
</gene>
<dbReference type="Pfam" id="PF03466">
    <property type="entry name" value="LysR_substrate"/>
    <property type="match status" value="1"/>
</dbReference>
<dbReference type="FunFam" id="1.10.10.10:FF:000001">
    <property type="entry name" value="LysR family transcriptional regulator"/>
    <property type="match status" value="1"/>
</dbReference>
<evidence type="ECO:0000256" key="4">
    <source>
        <dbReference type="ARBA" id="ARBA00023163"/>
    </source>
</evidence>
<dbReference type="PRINTS" id="PR00039">
    <property type="entry name" value="HTHLYSR"/>
</dbReference>
<evidence type="ECO:0000256" key="1">
    <source>
        <dbReference type="ARBA" id="ARBA00009437"/>
    </source>
</evidence>
<comment type="caution">
    <text evidence="6">The sequence shown here is derived from an EMBL/GenBank/DDBJ whole genome shotgun (WGS) entry which is preliminary data.</text>
</comment>
<organism evidence="6 7">
    <name type="scientific">Morganella psychrotolerans</name>
    <dbReference type="NCBI Taxonomy" id="368603"/>
    <lineage>
        <taxon>Bacteria</taxon>
        <taxon>Pseudomonadati</taxon>
        <taxon>Pseudomonadota</taxon>
        <taxon>Gammaproteobacteria</taxon>
        <taxon>Enterobacterales</taxon>
        <taxon>Morganellaceae</taxon>
        <taxon>Morganella</taxon>
    </lineage>
</organism>
<dbReference type="InterPro" id="IPR005119">
    <property type="entry name" value="LysR_subst-bd"/>
</dbReference>
<accession>A0A5M9RA13</accession>
<proteinExistence type="inferred from homology"/>
<keyword evidence="2" id="KW-0805">Transcription regulation</keyword>
<dbReference type="InterPro" id="IPR036388">
    <property type="entry name" value="WH-like_DNA-bd_sf"/>
</dbReference>
<dbReference type="InterPro" id="IPR036390">
    <property type="entry name" value="WH_DNA-bd_sf"/>
</dbReference>
<dbReference type="GO" id="GO:0003700">
    <property type="term" value="F:DNA-binding transcription factor activity"/>
    <property type="evidence" value="ECO:0007669"/>
    <property type="project" value="InterPro"/>
</dbReference>
<dbReference type="GO" id="GO:0006351">
    <property type="term" value="P:DNA-templated transcription"/>
    <property type="evidence" value="ECO:0007669"/>
    <property type="project" value="TreeGrafter"/>
</dbReference>
<protein>
    <submittedName>
        <fullName evidence="6">LysR family transcriptional regulator</fullName>
    </submittedName>
</protein>
<keyword evidence="4" id="KW-0804">Transcription</keyword>
<sequence>MKENLNDLQTFLMVVREGSFTRAAVQAGTSQSAVSQTINNLEQRLQLKLLNRTTRSLTLTEAGERLIDRVAPAMAEITDGLAQLAELREKPAGTVRISADEFAVQQVLWPALMPVLKKYPEIRLELITDYSLVDIAGERFDAGVRRGGLIAGNMIAVPISAENPMALVVSPGCFAAHTAPVIPEDLLSLPCINLRLPTHGENFAWVFVRNNREQKLRVSGQLVISSINQALSACLAGYGFAYLPQQLVTPHIAAGELLSVLNEFCITYPEYYLYYTSRLKSSVAFGIIADALRRQVQKRP</sequence>
<dbReference type="Gene3D" id="1.10.10.10">
    <property type="entry name" value="Winged helix-like DNA-binding domain superfamily/Winged helix DNA-binding domain"/>
    <property type="match status" value="1"/>
</dbReference>
<dbReference type="SUPFAM" id="SSF46785">
    <property type="entry name" value="Winged helix' DNA-binding domain"/>
    <property type="match status" value="1"/>
</dbReference>
<dbReference type="Pfam" id="PF00126">
    <property type="entry name" value="HTH_1"/>
    <property type="match status" value="1"/>
</dbReference>
<comment type="similarity">
    <text evidence="1">Belongs to the LysR transcriptional regulatory family.</text>
</comment>
<evidence type="ECO:0000313" key="7">
    <source>
        <dbReference type="Proteomes" id="UP000322181"/>
    </source>
</evidence>
<dbReference type="PANTHER" id="PTHR30537:SF1">
    <property type="entry name" value="HTH-TYPE TRANSCRIPTIONAL REGULATOR PGRR"/>
    <property type="match status" value="1"/>
</dbReference>
<name>A0A5M9RA13_9GAMM</name>
<evidence type="ECO:0000256" key="3">
    <source>
        <dbReference type="ARBA" id="ARBA00023125"/>
    </source>
</evidence>
<dbReference type="PROSITE" id="PS50931">
    <property type="entry name" value="HTH_LYSR"/>
    <property type="match status" value="1"/>
</dbReference>
<evidence type="ECO:0000256" key="2">
    <source>
        <dbReference type="ARBA" id="ARBA00023015"/>
    </source>
</evidence>
<dbReference type="AlphaFoldDB" id="A0A5M9RA13"/>
<keyword evidence="3" id="KW-0238">DNA-binding</keyword>
<dbReference type="InterPro" id="IPR000847">
    <property type="entry name" value="LysR_HTH_N"/>
</dbReference>
<dbReference type="EMBL" id="VXKB01000001">
    <property type="protein sequence ID" value="KAA8716908.1"/>
    <property type="molecule type" value="Genomic_DNA"/>
</dbReference>
<reference evidence="6 7" key="1">
    <citation type="submission" date="2019-09" db="EMBL/GenBank/DDBJ databases">
        <title>Draft genome sequence of various Type strains from the CCUG.</title>
        <authorList>
            <person name="Pineiro-Iglesias B."/>
            <person name="Tunovic T."/>
            <person name="Unosson C."/>
            <person name="Inganas E."/>
            <person name="Ohlen M."/>
            <person name="Cardew S."/>
            <person name="Jensie-Markopoulos S."/>
            <person name="Salva-Serra F."/>
            <person name="Jaen-Luchoro D."/>
            <person name="Karlsson R."/>
            <person name="Svensson-Stadler L."/>
            <person name="Chun J."/>
            <person name="Moore E."/>
        </authorList>
    </citation>
    <scope>NUCLEOTIDE SEQUENCE [LARGE SCALE GENOMIC DNA]</scope>
    <source>
        <strain evidence="6 7">CCUG 53682T</strain>
    </source>
</reference>
<feature type="domain" description="HTH lysR-type" evidence="5">
    <location>
        <begin position="1"/>
        <end position="60"/>
    </location>
</feature>
<dbReference type="GO" id="GO:0043565">
    <property type="term" value="F:sequence-specific DNA binding"/>
    <property type="evidence" value="ECO:0007669"/>
    <property type="project" value="TreeGrafter"/>
</dbReference>
<dbReference type="SUPFAM" id="SSF53850">
    <property type="entry name" value="Periplasmic binding protein-like II"/>
    <property type="match status" value="1"/>
</dbReference>